<evidence type="ECO:0000313" key="4">
    <source>
        <dbReference type="Proteomes" id="UP000198694"/>
    </source>
</evidence>
<dbReference type="InterPro" id="IPR003094">
    <property type="entry name" value="6Pfruct_kin"/>
</dbReference>
<dbReference type="CDD" id="cd07067">
    <property type="entry name" value="HP_PGM_like"/>
    <property type="match status" value="1"/>
</dbReference>
<gene>
    <name evidence="3" type="ORF">SAMN05216243_0050</name>
</gene>
<dbReference type="EMBL" id="FNFL01000010">
    <property type="protein sequence ID" value="SDK60566.1"/>
    <property type="molecule type" value="Genomic_DNA"/>
</dbReference>
<proteinExistence type="predicted"/>
<dbReference type="GO" id="GO:0006003">
    <property type="term" value="P:fructose 2,6-bisphosphate metabolic process"/>
    <property type="evidence" value="ECO:0007669"/>
    <property type="project" value="InterPro"/>
</dbReference>
<organism evidence="3 4">
    <name type="scientific">Sediminibacillus albus</name>
    <dbReference type="NCBI Taxonomy" id="407036"/>
    <lineage>
        <taxon>Bacteria</taxon>
        <taxon>Bacillati</taxon>
        <taxon>Bacillota</taxon>
        <taxon>Bacilli</taxon>
        <taxon>Bacillales</taxon>
        <taxon>Bacillaceae</taxon>
        <taxon>Sediminibacillus</taxon>
    </lineage>
</organism>
<dbReference type="InterPro" id="IPR050275">
    <property type="entry name" value="PGM_Phosphatase"/>
</dbReference>
<dbReference type="PRINTS" id="PR00991">
    <property type="entry name" value="6PFRUCTKNASE"/>
</dbReference>
<dbReference type="Proteomes" id="UP000198694">
    <property type="component" value="Unassembled WGS sequence"/>
</dbReference>
<name>A0A1G9D9J8_9BACI</name>
<dbReference type="SUPFAM" id="SSF53254">
    <property type="entry name" value="Phosphoglycerate mutase-like"/>
    <property type="match status" value="1"/>
</dbReference>
<dbReference type="PANTHER" id="PTHR48100:SF59">
    <property type="entry name" value="ADENOSYLCOBALAMIN_ALPHA-RIBAZOLE PHOSPHATASE"/>
    <property type="match status" value="1"/>
</dbReference>
<dbReference type="PANTHER" id="PTHR48100">
    <property type="entry name" value="BROAD-SPECIFICITY PHOSPHATASE YOR283W-RELATED"/>
    <property type="match status" value="1"/>
</dbReference>
<keyword evidence="4" id="KW-1185">Reference proteome</keyword>
<feature type="binding site" evidence="2">
    <location>
        <begin position="6"/>
        <end position="13"/>
    </location>
    <ligand>
        <name>substrate</name>
    </ligand>
</feature>
<feature type="active site" description="Tele-phosphohistidine intermediate" evidence="1">
    <location>
        <position position="7"/>
    </location>
</feature>
<dbReference type="InterPro" id="IPR013078">
    <property type="entry name" value="His_Pase_superF_clade-1"/>
</dbReference>
<dbReference type="GO" id="GO:0005524">
    <property type="term" value="F:ATP binding"/>
    <property type="evidence" value="ECO:0007669"/>
    <property type="project" value="InterPro"/>
</dbReference>
<dbReference type="SMART" id="SM00855">
    <property type="entry name" value="PGAM"/>
    <property type="match status" value="1"/>
</dbReference>
<sequence length="191" mass="22033">MICLVRHGETDWNLQGKLQGETDIPLNDTGIQQAEECRDYFKEVEVDRIITTPLVRARKTAEIINENWNKPMEVMEAFRERSFGLAEGMSMEERNRLYPDRNYPGQEPIDSFRDRVMQGIEEITSKYLDEELLLVAHGGVINVILSTVSNGEIGTGKTRLINACISNIQFVKEGWKIHNYNQVEHLSKYSR</sequence>
<feature type="binding site" evidence="2">
    <location>
        <position position="56"/>
    </location>
    <ligand>
        <name>substrate</name>
    </ligand>
</feature>
<dbReference type="Gene3D" id="3.40.50.1240">
    <property type="entry name" value="Phosphoglycerate mutase-like"/>
    <property type="match status" value="1"/>
</dbReference>
<dbReference type="RefSeq" id="WP_093217491.1">
    <property type="nucleotide sequence ID" value="NZ_FNFL01000010.1"/>
</dbReference>
<accession>A0A1G9D9J8</accession>
<evidence type="ECO:0000256" key="1">
    <source>
        <dbReference type="PIRSR" id="PIRSR613078-1"/>
    </source>
</evidence>
<dbReference type="PROSITE" id="PS00175">
    <property type="entry name" value="PG_MUTASE"/>
    <property type="match status" value="1"/>
</dbReference>
<dbReference type="InterPro" id="IPR001345">
    <property type="entry name" value="PG/BPGM_mutase_AS"/>
</dbReference>
<dbReference type="GO" id="GO:0005737">
    <property type="term" value="C:cytoplasm"/>
    <property type="evidence" value="ECO:0007669"/>
    <property type="project" value="TreeGrafter"/>
</dbReference>
<evidence type="ECO:0000313" key="3">
    <source>
        <dbReference type="EMBL" id="SDK60566.1"/>
    </source>
</evidence>
<reference evidence="3 4" key="1">
    <citation type="submission" date="2016-10" db="EMBL/GenBank/DDBJ databases">
        <authorList>
            <person name="de Groot N.N."/>
        </authorList>
    </citation>
    <scope>NUCLEOTIDE SEQUENCE [LARGE SCALE GENOMIC DNA]</scope>
    <source>
        <strain evidence="3 4">CGMCC 1.6502</strain>
    </source>
</reference>
<dbReference type="OrthoDB" id="9782128at2"/>
<dbReference type="InterPro" id="IPR029033">
    <property type="entry name" value="His_PPase_superfam"/>
</dbReference>
<dbReference type="AlphaFoldDB" id="A0A1G9D9J8"/>
<dbReference type="STRING" id="407036.SAMN05216243_0050"/>
<feature type="active site" description="Proton donor/acceptor" evidence="1">
    <location>
        <position position="80"/>
    </location>
</feature>
<protein>
    <submittedName>
        <fullName evidence="3">Uncharacterized phosphatase</fullName>
    </submittedName>
</protein>
<dbReference type="Pfam" id="PF00300">
    <property type="entry name" value="His_Phos_1"/>
    <property type="match status" value="1"/>
</dbReference>
<evidence type="ECO:0000256" key="2">
    <source>
        <dbReference type="PIRSR" id="PIRSR613078-2"/>
    </source>
</evidence>
<dbReference type="GO" id="GO:0016791">
    <property type="term" value="F:phosphatase activity"/>
    <property type="evidence" value="ECO:0007669"/>
    <property type="project" value="TreeGrafter"/>
</dbReference>